<protein>
    <submittedName>
        <fullName evidence="2">Secreted protein</fullName>
    </submittedName>
</protein>
<proteinExistence type="predicted"/>
<evidence type="ECO:0000313" key="2">
    <source>
        <dbReference type="WBParaSite" id="ALUE_0000478601-mRNA-1"/>
    </source>
</evidence>
<evidence type="ECO:0000313" key="1">
    <source>
        <dbReference type="Proteomes" id="UP000036681"/>
    </source>
</evidence>
<organism evidence="1 2">
    <name type="scientific">Ascaris lumbricoides</name>
    <name type="common">Giant roundworm</name>
    <dbReference type="NCBI Taxonomy" id="6252"/>
    <lineage>
        <taxon>Eukaryota</taxon>
        <taxon>Metazoa</taxon>
        <taxon>Ecdysozoa</taxon>
        <taxon>Nematoda</taxon>
        <taxon>Chromadorea</taxon>
        <taxon>Rhabditida</taxon>
        <taxon>Spirurina</taxon>
        <taxon>Ascaridomorpha</taxon>
        <taxon>Ascaridoidea</taxon>
        <taxon>Ascarididae</taxon>
        <taxon>Ascaris</taxon>
    </lineage>
</organism>
<dbReference type="AlphaFoldDB" id="A0A0M3HR95"/>
<accession>A0A0M3HR95</accession>
<keyword evidence="1" id="KW-1185">Reference proteome</keyword>
<reference evidence="2" key="1">
    <citation type="submission" date="2017-02" db="UniProtKB">
        <authorList>
            <consortium name="WormBaseParasite"/>
        </authorList>
    </citation>
    <scope>IDENTIFICATION</scope>
</reference>
<dbReference type="Proteomes" id="UP000036681">
    <property type="component" value="Unplaced"/>
</dbReference>
<name>A0A0M3HR95_ASCLU</name>
<sequence length="97" mass="11433">MFFVLAYFRRFFFFSICKTTSNDVQIVCLHFLHETNCNSIKEIYIDYLSTRDNSKKHPQVTEVESYADLFPLIEHLLVNVTMVTTIEIGPKNYSDQL</sequence>
<dbReference type="WBParaSite" id="ALUE_0000478601-mRNA-1">
    <property type="protein sequence ID" value="ALUE_0000478601-mRNA-1"/>
    <property type="gene ID" value="ALUE_0000478601"/>
</dbReference>